<protein>
    <submittedName>
        <fullName evidence="2">Uncharacterized protein</fullName>
    </submittedName>
</protein>
<accession>A0A8J2HJG3</accession>
<keyword evidence="3" id="KW-1185">Reference proteome</keyword>
<evidence type="ECO:0000313" key="2">
    <source>
        <dbReference type="EMBL" id="CAG5100538.1"/>
    </source>
</evidence>
<proteinExistence type="predicted"/>
<evidence type="ECO:0000313" key="3">
    <source>
        <dbReference type="Proteomes" id="UP000786811"/>
    </source>
</evidence>
<feature type="compositionally biased region" description="Acidic residues" evidence="1">
    <location>
        <begin position="93"/>
        <end position="102"/>
    </location>
</feature>
<feature type="compositionally biased region" description="Basic residues" evidence="1">
    <location>
        <begin position="79"/>
        <end position="89"/>
    </location>
</feature>
<organism evidence="2 3">
    <name type="scientific">Cotesia congregata</name>
    <name type="common">Parasitoid wasp</name>
    <name type="synonym">Apanteles congregatus</name>
    <dbReference type="NCBI Taxonomy" id="51543"/>
    <lineage>
        <taxon>Eukaryota</taxon>
        <taxon>Metazoa</taxon>
        <taxon>Ecdysozoa</taxon>
        <taxon>Arthropoda</taxon>
        <taxon>Hexapoda</taxon>
        <taxon>Insecta</taxon>
        <taxon>Pterygota</taxon>
        <taxon>Neoptera</taxon>
        <taxon>Endopterygota</taxon>
        <taxon>Hymenoptera</taxon>
        <taxon>Apocrita</taxon>
        <taxon>Ichneumonoidea</taxon>
        <taxon>Braconidae</taxon>
        <taxon>Microgastrinae</taxon>
        <taxon>Cotesia</taxon>
    </lineage>
</organism>
<dbReference type="AlphaFoldDB" id="A0A8J2HJG3"/>
<dbReference type="Proteomes" id="UP000786811">
    <property type="component" value="Unassembled WGS sequence"/>
</dbReference>
<gene>
    <name evidence="2" type="ORF">HICCMSTLAB_LOCUS9611</name>
</gene>
<name>A0A8J2HJG3_COTCN</name>
<evidence type="ECO:0000256" key="1">
    <source>
        <dbReference type="SAM" id="MobiDB-lite"/>
    </source>
</evidence>
<feature type="region of interest" description="Disordered" evidence="1">
    <location>
        <begin position="74"/>
        <end position="122"/>
    </location>
</feature>
<dbReference type="EMBL" id="CAJNRD030001122">
    <property type="protein sequence ID" value="CAG5100538.1"/>
    <property type="molecule type" value="Genomic_DNA"/>
</dbReference>
<sequence length="159" mass="17819">MAKVRLPSLNPTLSSLASAILWQTGWPRLGCLVLAQAWIIIGLAKADYLVLAQAWANIGSPSLVAQYWARQGPSMKSVSSRRRQQRKQHTPGDDSDESESDPDQLSRSRTESSNQLDTGKLKHSTFPSQNIIYLEIKGDSHWDYSPKFLSENTMLLQSY</sequence>
<reference evidence="2" key="1">
    <citation type="submission" date="2021-04" db="EMBL/GenBank/DDBJ databases">
        <authorList>
            <person name="Chebbi M.A.C M."/>
        </authorList>
    </citation>
    <scope>NUCLEOTIDE SEQUENCE</scope>
</reference>
<comment type="caution">
    <text evidence="2">The sequence shown here is derived from an EMBL/GenBank/DDBJ whole genome shotgun (WGS) entry which is preliminary data.</text>
</comment>